<name>A0ABT5TF47_9RHOB</name>
<evidence type="ECO:0000256" key="1">
    <source>
        <dbReference type="ARBA" id="ARBA00023015"/>
    </source>
</evidence>
<sequence length="343" mass="36475">MATLRDLSKHLGISVTQVSRALNGHDDVSAATKQRVAEAARELGYSANRSARMLKSGRSGIVAMVIDTAAERDVPDVLMAGVIGLSTVFARRDTQLIVHAMPEGADPVDTYAKLARSGLIEGFIVVNPQSAADPRIAFLTDEGVPFAVHGRDRTAPDYPFVDIDNHAVGNMLTTHLMTLGHRRIALVDGPAEAAFSAARLRGYRAALETGGLPFDPQLVHQVPMTELVGSQIMAALLDTSVRPTAVIAGNTMLAAGIYATISAHGLHVGTDISVIAHDDGLPRHPSADFVPALTVTESAIADAFEPLADVLLARISDRRAPTQSRMLAVRLVQRNSVQPPSQR</sequence>
<evidence type="ECO:0000313" key="6">
    <source>
        <dbReference type="Proteomes" id="UP001431784"/>
    </source>
</evidence>
<dbReference type="PANTHER" id="PTHR30146">
    <property type="entry name" value="LACI-RELATED TRANSCRIPTIONAL REPRESSOR"/>
    <property type="match status" value="1"/>
</dbReference>
<keyword evidence="1" id="KW-0805">Transcription regulation</keyword>
<dbReference type="CDD" id="cd01392">
    <property type="entry name" value="HTH_LacI"/>
    <property type="match status" value="1"/>
</dbReference>
<dbReference type="SUPFAM" id="SSF53822">
    <property type="entry name" value="Periplasmic binding protein-like I"/>
    <property type="match status" value="1"/>
</dbReference>
<evidence type="ECO:0000313" key="5">
    <source>
        <dbReference type="EMBL" id="MDD7972991.1"/>
    </source>
</evidence>
<feature type="domain" description="HTH lacI-type" evidence="4">
    <location>
        <begin position="2"/>
        <end position="56"/>
    </location>
</feature>
<dbReference type="InterPro" id="IPR028082">
    <property type="entry name" value="Peripla_BP_I"/>
</dbReference>
<evidence type="ECO:0000256" key="3">
    <source>
        <dbReference type="ARBA" id="ARBA00023163"/>
    </source>
</evidence>
<dbReference type="RefSeq" id="WP_274353665.1">
    <property type="nucleotide sequence ID" value="NZ_JAQZSM010000023.1"/>
</dbReference>
<evidence type="ECO:0000259" key="4">
    <source>
        <dbReference type="PROSITE" id="PS50932"/>
    </source>
</evidence>
<keyword evidence="3" id="KW-0804">Transcription</keyword>
<reference evidence="5" key="1">
    <citation type="submission" date="2023-02" db="EMBL/GenBank/DDBJ databases">
        <title>Description of Roseinatronobacter alkalisoli sp. nov., an alkaliphilic bacerium isolated from soda soil.</title>
        <authorList>
            <person name="Wei W."/>
        </authorList>
    </citation>
    <scope>NUCLEOTIDE SEQUENCE</scope>
    <source>
        <strain evidence="5">HJB301</strain>
    </source>
</reference>
<keyword evidence="6" id="KW-1185">Reference proteome</keyword>
<proteinExistence type="predicted"/>
<evidence type="ECO:0000256" key="2">
    <source>
        <dbReference type="ARBA" id="ARBA00023125"/>
    </source>
</evidence>
<organism evidence="5 6">
    <name type="scientific">Roseinatronobacter alkalisoli</name>
    <dbReference type="NCBI Taxonomy" id="3028235"/>
    <lineage>
        <taxon>Bacteria</taxon>
        <taxon>Pseudomonadati</taxon>
        <taxon>Pseudomonadota</taxon>
        <taxon>Alphaproteobacteria</taxon>
        <taxon>Rhodobacterales</taxon>
        <taxon>Paracoccaceae</taxon>
        <taxon>Roseinatronobacter</taxon>
    </lineage>
</organism>
<accession>A0ABT5TF47</accession>
<dbReference type="SMART" id="SM00354">
    <property type="entry name" value="HTH_LACI"/>
    <property type="match status" value="1"/>
</dbReference>
<dbReference type="Gene3D" id="1.10.260.40">
    <property type="entry name" value="lambda repressor-like DNA-binding domains"/>
    <property type="match status" value="1"/>
</dbReference>
<dbReference type="InterPro" id="IPR046335">
    <property type="entry name" value="LacI/GalR-like_sensor"/>
</dbReference>
<dbReference type="InterPro" id="IPR000843">
    <property type="entry name" value="HTH_LacI"/>
</dbReference>
<dbReference type="Gene3D" id="3.40.50.2300">
    <property type="match status" value="2"/>
</dbReference>
<protein>
    <submittedName>
        <fullName evidence="5">Substrate-binding domain-containing protein</fullName>
    </submittedName>
</protein>
<dbReference type="Pfam" id="PF00356">
    <property type="entry name" value="LacI"/>
    <property type="match status" value="1"/>
</dbReference>
<gene>
    <name evidence="5" type="ORF">PUT78_18055</name>
</gene>
<dbReference type="Proteomes" id="UP001431784">
    <property type="component" value="Unassembled WGS sequence"/>
</dbReference>
<keyword evidence="2" id="KW-0238">DNA-binding</keyword>
<dbReference type="CDD" id="cd20010">
    <property type="entry name" value="PBP1_AglR-like"/>
    <property type="match status" value="1"/>
</dbReference>
<dbReference type="Pfam" id="PF13377">
    <property type="entry name" value="Peripla_BP_3"/>
    <property type="match status" value="1"/>
</dbReference>
<dbReference type="InterPro" id="IPR010982">
    <property type="entry name" value="Lambda_DNA-bd_dom_sf"/>
</dbReference>
<dbReference type="SUPFAM" id="SSF47413">
    <property type="entry name" value="lambda repressor-like DNA-binding domains"/>
    <property type="match status" value="1"/>
</dbReference>
<comment type="caution">
    <text evidence="5">The sequence shown here is derived from an EMBL/GenBank/DDBJ whole genome shotgun (WGS) entry which is preliminary data.</text>
</comment>
<dbReference type="PANTHER" id="PTHR30146:SF155">
    <property type="entry name" value="ALANINE RACEMASE"/>
    <property type="match status" value="1"/>
</dbReference>
<dbReference type="EMBL" id="JAQZSM010000023">
    <property type="protein sequence ID" value="MDD7972991.1"/>
    <property type="molecule type" value="Genomic_DNA"/>
</dbReference>
<dbReference type="PROSITE" id="PS50932">
    <property type="entry name" value="HTH_LACI_2"/>
    <property type="match status" value="1"/>
</dbReference>